<sequence length="195" mass="22785">MKKILFLIFILTAVLACNQKHSPKPRGFFRIDFPEKQYHTINRDFPYQFEIPDYANITPDSRNPGKKDWININVPENKAEVHISYYQLQNAPKPSRQLLAEFIEETRELAYKHSVKANAIEEQIFMNPGREVYGTIYRIKGNAASPVQFFLTDSTTHFLRGALYIRATPNIDSLKPVVDFLEEDVIRLIETTYWD</sequence>
<gene>
    <name evidence="1" type="ORF">SAMN05444280_10781</name>
</gene>
<dbReference type="OrthoDB" id="679501at2"/>
<dbReference type="AlphaFoldDB" id="A0A1M6EQH0"/>
<keyword evidence="1" id="KW-0449">Lipoprotein</keyword>
<dbReference type="EMBL" id="FQZE01000007">
    <property type="protein sequence ID" value="SHI87676.1"/>
    <property type="molecule type" value="Genomic_DNA"/>
</dbReference>
<dbReference type="Pfam" id="PF25593">
    <property type="entry name" value="GldD_lipo"/>
    <property type="match status" value="1"/>
</dbReference>
<dbReference type="Proteomes" id="UP000184050">
    <property type="component" value="Unassembled WGS sequence"/>
</dbReference>
<evidence type="ECO:0000313" key="1">
    <source>
        <dbReference type="EMBL" id="SHI87676.1"/>
    </source>
</evidence>
<dbReference type="STRING" id="1168035.SAMN05444280_10781"/>
<proteinExistence type="predicted"/>
<organism evidence="1 2">
    <name type="scientific">Tangfeifania diversioriginum</name>
    <dbReference type="NCBI Taxonomy" id="1168035"/>
    <lineage>
        <taxon>Bacteria</taxon>
        <taxon>Pseudomonadati</taxon>
        <taxon>Bacteroidota</taxon>
        <taxon>Bacteroidia</taxon>
        <taxon>Marinilabiliales</taxon>
        <taxon>Prolixibacteraceae</taxon>
        <taxon>Tangfeifania</taxon>
    </lineage>
</organism>
<dbReference type="NCBIfam" id="TIGR03512">
    <property type="entry name" value="GldD_lipo"/>
    <property type="match status" value="1"/>
</dbReference>
<dbReference type="RefSeq" id="WP_073167338.1">
    <property type="nucleotide sequence ID" value="NZ_FQZE01000007.1"/>
</dbReference>
<keyword evidence="2" id="KW-1185">Reference proteome</keyword>
<name>A0A1M6EQH0_9BACT</name>
<accession>A0A1M6EQH0</accession>
<protein>
    <submittedName>
        <fullName evidence="1">Gliding motility-associated lipoprotein GldD</fullName>
    </submittedName>
</protein>
<dbReference type="InterPro" id="IPR019850">
    <property type="entry name" value="GldD-like"/>
</dbReference>
<evidence type="ECO:0000313" key="2">
    <source>
        <dbReference type="Proteomes" id="UP000184050"/>
    </source>
</evidence>
<reference evidence="1 2" key="1">
    <citation type="submission" date="2016-11" db="EMBL/GenBank/DDBJ databases">
        <authorList>
            <person name="Jaros S."/>
            <person name="Januszkiewicz K."/>
            <person name="Wedrychowicz H."/>
        </authorList>
    </citation>
    <scope>NUCLEOTIDE SEQUENCE [LARGE SCALE GENOMIC DNA]</scope>
    <source>
        <strain evidence="1 2">DSM 27063</strain>
    </source>
</reference>
<dbReference type="PROSITE" id="PS51257">
    <property type="entry name" value="PROKAR_LIPOPROTEIN"/>
    <property type="match status" value="1"/>
</dbReference>